<keyword evidence="5 8" id="KW-0812">Transmembrane</keyword>
<evidence type="ECO:0000256" key="1">
    <source>
        <dbReference type="ARBA" id="ARBA00004651"/>
    </source>
</evidence>
<evidence type="ECO:0000256" key="6">
    <source>
        <dbReference type="ARBA" id="ARBA00022989"/>
    </source>
</evidence>
<dbReference type="CDD" id="cd06579">
    <property type="entry name" value="TM_PBP1_transp_AraH_like"/>
    <property type="match status" value="1"/>
</dbReference>
<evidence type="ECO:0000256" key="4">
    <source>
        <dbReference type="ARBA" id="ARBA00022519"/>
    </source>
</evidence>
<feature type="transmembrane region" description="Helical" evidence="8">
    <location>
        <begin position="257"/>
        <end position="275"/>
    </location>
</feature>
<keyword evidence="10" id="KW-1185">Reference proteome</keyword>
<dbReference type="Proteomes" id="UP001202922">
    <property type="component" value="Unassembled WGS sequence"/>
</dbReference>
<keyword evidence="6 8" id="KW-1133">Transmembrane helix</keyword>
<feature type="transmembrane region" description="Helical" evidence="8">
    <location>
        <begin position="311"/>
        <end position="328"/>
    </location>
</feature>
<feature type="transmembrane region" description="Helical" evidence="8">
    <location>
        <begin position="176"/>
        <end position="197"/>
    </location>
</feature>
<accession>A0ABS9U221</accession>
<dbReference type="RefSeq" id="WP_241054270.1">
    <property type="nucleotide sequence ID" value="NZ_JAKZBV010000001.1"/>
</dbReference>
<evidence type="ECO:0000256" key="2">
    <source>
        <dbReference type="ARBA" id="ARBA00022448"/>
    </source>
</evidence>
<feature type="transmembrane region" description="Helical" evidence="8">
    <location>
        <begin position="226"/>
        <end position="245"/>
    </location>
</feature>
<evidence type="ECO:0000256" key="8">
    <source>
        <dbReference type="SAM" id="Phobius"/>
    </source>
</evidence>
<proteinExistence type="predicted"/>
<dbReference type="InterPro" id="IPR001851">
    <property type="entry name" value="ABC_transp_permease"/>
</dbReference>
<feature type="transmembrane region" description="Helical" evidence="8">
    <location>
        <begin position="282"/>
        <end position="305"/>
    </location>
</feature>
<feature type="transmembrane region" description="Helical" evidence="8">
    <location>
        <begin position="108"/>
        <end position="129"/>
    </location>
</feature>
<gene>
    <name evidence="9" type="ORF">L0M17_12325</name>
</gene>
<dbReference type="Pfam" id="PF02653">
    <property type="entry name" value="BPD_transp_2"/>
    <property type="match status" value="1"/>
</dbReference>
<evidence type="ECO:0000256" key="5">
    <source>
        <dbReference type="ARBA" id="ARBA00022692"/>
    </source>
</evidence>
<sequence length="347" mass="36684">MTDTAQRSPERTKTVERNYRSYIEKSGLPVFLVLLIATFAVLPITGAHFRTLLNVQNVLANQSVTGLIALAMVIPLVAGYFDLSVAAIAGLSNVTVASLLSQFGQPVWVGLAAGVLVGVLAGAVNAVLVSGFNLDPFIATLGTYIFWSGALALYTGGQTISSNIPLDFSLWTTQKWLQIPLPFWLLIVVAVAVWLFLDHIPFGRKLAAIGSNELAARLAGIRTRRAVAITYLLSGVMAGMAGGLLTSSNGGGDATSAISYLFPALAAVFLGRTAIRPGHYNVWGTMFGLFLVAVAVDGFTLLGVASSVTQMFNGGALIVSVAVATLSVRARERKAREIQLERLRASS</sequence>
<feature type="transmembrane region" description="Helical" evidence="8">
    <location>
        <begin position="136"/>
        <end position="156"/>
    </location>
</feature>
<evidence type="ECO:0000256" key="3">
    <source>
        <dbReference type="ARBA" id="ARBA00022475"/>
    </source>
</evidence>
<dbReference type="EMBL" id="JAKZBV010000001">
    <property type="protein sequence ID" value="MCH6470751.1"/>
    <property type="molecule type" value="Genomic_DNA"/>
</dbReference>
<keyword evidence="7 8" id="KW-0472">Membrane</keyword>
<keyword evidence="4" id="KW-0997">Cell inner membrane</keyword>
<protein>
    <submittedName>
        <fullName evidence="9">ABC transporter permease</fullName>
    </submittedName>
</protein>
<dbReference type="PANTHER" id="PTHR32196">
    <property type="entry name" value="ABC TRANSPORTER PERMEASE PROTEIN YPHD-RELATED-RELATED"/>
    <property type="match status" value="1"/>
</dbReference>
<reference evidence="9 10" key="1">
    <citation type="submission" date="2022-03" db="EMBL/GenBank/DDBJ databases">
        <title>Sinomonas sp. isolated from a soil.</title>
        <authorList>
            <person name="Han J."/>
            <person name="Kim D.-U."/>
        </authorList>
    </citation>
    <scope>NUCLEOTIDE SEQUENCE [LARGE SCALE GENOMIC DNA]</scope>
    <source>
        <strain evidence="9 10">5-5</strain>
    </source>
</reference>
<keyword evidence="3" id="KW-1003">Cell membrane</keyword>
<organism evidence="9 10">
    <name type="scientific">Sinomonas terrae</name>
    <dbReference type="NCBI Taxonomy" id="2908838"/>
    <lineage>
        <taxon>Bacteria</taxon>
        <taxon>Bacillati</taxon>
        <taxon>Actinomycetota</taxon>
        <taxon>Actinomycetes</taxon>
        <taxon>Micrococcales</taxon>
        <taxon>Micrococcaceae</taxon>
        <taxon>Sinomonas</taxon>
    </lineage>
</organism>
<keyword evidence="2" id="KW-0813">Transport</keyword>
<comment type="subcellular location">
    <subcellularLocation>
        <location evidence="1">Cell membrane</location>
        <topology evidence="1">Multi-pass membrane protein</topology>
    </subcellularLocation>
</comment>
<evidence type="ECO:0000313" key="9">
    <source>
        <dbReference type="EMBL" id="MCH6470751.1"/>
    </source>
</evidence>
<dbReference type="PANTHER" id="PTHR32196:SF21">
    <property type="entry name" value="ABC TRANSPORTER PERMEASE PROTEIN YPHD-RELATED"/>
    <property type="match status" value="1"/>
</dbReference>
<evidence type="ECO:0000313" key="10">
    <source>
        <dbReference type="Proteomes" id="UP001202922"/>
    </source>
</evidence>
<name>A0ABS9U221_9MICC</name>
<feature type="transmembrane region" description="Helical" evidence="8">
    <location>
        <begin position="64"/>
        <end position="88"/>
    </location>
</feature>
<evidence type="ECO:0000256" key="7">
    <source>
        <dbReference type="ARBA" id="ARBA00023136"/>
    </source>
</evidence>
<comment type="caution">
    <text evidence="9">The sequence shown here is derived from an EMBL/GenBank/DDBJ whole genome shotgun (WGS) entry which is preliminary data.</text>
</comment>
<feature type="transmembrane region" description="Helical" evidence="8">
    <location>
        <begin position="28"/>
        <end position="52"/>
    </location>
</feature>